<dbReference type="RefSeq" id="WP_343912895.1">
    <property type="nucleotide sequence ID" value="NZ_BAAAGE010000002.1"/>
</dbReference>
<reference evidence="3" key="1">
    <citation type="journal article" date="2019" name="Int. J. Syst. Evol. Microbiol.">
        <title>The Global Catalogue of Microorganisms (GCM) 10K type strain sequencing project: providing services to taxonomists for standard genome sequencing and annotation.</title>
        <authorList>
            <consortium name="The Broad Institute Genomics Platform"/>
            <consortium name="The Broad Institute Genome Sequencing Center for Infectious Disease"/>
            <person name="Wu L."/>
            <person name="Ma J."/>
        </authorList>
    </citation>
    <scope>NUCLEOTIDE SEQUENCE [LARGE SCALE GENOMIC DNA]</scope>
    <source>
        <strain evidence="3">JCM 15974</strain>
    </source>
</reference>
<keyword evidence="1" id="KW-0175">Coiled coil</keyword>
<feature type="coiled-coil region" evidence="1">
    <location>
        <begin position="171"/>
        <end position="201"/>
    </location>
</feature>
<proteinExistence type="predicted"/>
<keyword evidence="3" id="KW-1185">Reference proteome</keyword>
<organism evidence="2 3">
    <name type="scientific">Aquimarina litoralis</name>
    <dbReference type="NCBI Taxonomy" id="584605"/>
    <lineage>
        <taxon>Bacteria</taxon>
        <taxon>Pseudomonadati</taxon>
        <taxon>Bacteroidota</taxon>
        <taxon>Flavobacteriia</taxon>
        <taxon>Flavobacteriales</taxon>
        <taxon>Flavobacteriaceae</taxon>
        <taxon>Aquimarina</taxon>
    </lineage>
</organism>
<gene>
    <name evidence="2" type="ORF">GCM10009430_27770</name>
</gene>
<accession>A0ABP3U6V5</accession>
<evidence type="ECO:0000256" key="1">
    <source>
        <dbReference type="SAM" id="Coils"/>
    </source>
</evidence>
<comment type="caution">
    <text evidence="2">The sequence shown here is derived from an EMBL/GenBank/DDBJ whole genome shotgun (WGS) entry which is preliminary data.</text>
</comment>
<name>A0ABP3U6V5_9FLAO</name>
<evidence type="ECO:0000313" key="2">
    <source>
        <dbReference type="EMBL" id="GAA0723871.1"/>
    </source>
</evidence>
<protein>
    <submittedName>
        <fullName evidence="2">Uncharacterized protein</fullName>
    </submittedName>
</protein>
<dbReference type="Proteomes" id="UP001501758">
    <property type="component" value="Unassembled WGS sequence"/>
</dbReference>
<dbReference type="EMBL" id="BAAAGE010000002">
    <property type="protein sequence ID" value="GAA0723871.1"/>
    <property type="molecule type" value="Genomic_DNA"/>
</dbReference>
<sequence>MSKDIIGFEIDLEEGDRIVEIQTSPELKEYFKKQFEKNHTYYLTEFIGGKKNYDIAYNTFVKAMRESLPFNIEENCKFCKGEGKEIGDKSCQKFYLQMDLTYIIAASEFINLVFKNKYIYNDKPKLQKLTVKFFDCLRFIKNEGKMYFELEQMCRYTLNSGFLTLSQMLANSEKLNAYKIINRTLDELNEEELQNKVLRREDENYLDLQKEFFENKLRYFKEELYLEEKDNQRLQKENPKKEKQVRKNPSILQYALYYYYLQQSKDFPHFENHPEGKVRAIEELIKNANLNTTQKYFQLRYNKIANHKTNRVALNQVKNIGFVANTMLKEFPKAQKIALSDLEEAKTKNR</sequence>
<evidence type="ECO:0000313" key="3">
    <source>
        <dbReference type="Proteomes" id="UP001501758"/>
    </source>
</evidence>